<name>A0ACC1I0N9_9FUNG</name>
<proteinExistence type="predicted"/>
<sequence length="187" mass="21307">MSKIIKPKPSAPLALGDAADEKHHKYRCRDLKRQLEELEEYNEILAVKLLRSEKCLRRMKIERNILLERFENSRHYSNYHHDDSESDSDAPLKDTFPHPPASDIDPNEAHHPATVPAASSTLKTGRGRRRGPYNVNPHKTRSSANTPQPMSASSAHDQTGLRKPRMEKDPNAPRRPANAFVLYCQVE</sequence>
<accession>A0ACC1I0N9</accession>
<comment type="caution">
    <text evidence="1">The sequence shown here is derived from an EMBL/GenBank/DDBJ whole genome shotgun (WGS) entry which is preliminary data.</text>
</comment>
<protein>
    <submittedName>
        <fullName evidence="1">Non-histone protein</fullName>
    </submittedName>
</protein>
<feature type="non-terminal residue" evidence="1">
    <location>
        <position position="187"/>
    </location>
</feature>
<gene>
    <name evidence="1" type="primary">NHP10</name>
    <name evidence="1" type="ORF">LPJ66_010442</name>
</gene>
<dbReference type="Proteomes" id="UP001150581">
    <property type="component" value="Unassembled WGS sequence"/>
</dbReference>
<evidence type="ECO:0000313" key="2">
    <source>
        <dbReference type="Proteomes" id="UP001150581"/>
    </source>
</evidence>
<evidence type="ECO:0000313" key="1">
    <source>
        <dbReference type="EMBL" id="KAJ1884780.1"/>
    </source>
</evidence>
<keyword evidence="2" id="KW-1185">Reference proteome</keyword>
<reference evidence="1" key="1">
    <citation type="submission" date="2022-07" db="EMBL/GenBank/DDBJ databases">
        <title>Phylogenomic reconstructions and comparative analyses of Kickxellomycotina fungi.</title>
        <authorList>
            <person name="Reynolds N.K."/>
            <person name="Stajich J.E."/>
            <person name="Barry K."/>
            <person name="Grigoriev I.V."/>
            <person name="Crous P."/>
            <person name="Smith M.E."/>
        </authorList>
    </citation>
    <scope>NUCLEOTIDE SEQUENCE</scope>
    <source>
        <strain evidence="1">Benny 63K</strain>
    </source>
</reference>
<organism evidence="1 2">
    <name type="scientific">Kickxella alabastrina</name>
    <dbReference type="NCBI Taxonomy" id="61397"/>
    <lineage>
        <taxon>Eukaryota</taxon>
        <taxon>Fungi</taxon>
        <taxon>Fungi incertae sedis</taxon>
        <taxon>Zoopagomycota</taxon>
        <taxon>Kickxellomycotina</taxon>
        <taxon>Kickxellomycetes</taxon>
        <taxon>Kickxellales</taxon>
        <taxon>Kickxellaceae</taxon>
        <taxon>Kickxella</taxon>
    </lineage>
</organism>
<dbReference type="EMBL" id="JANBPG010002741">
    <property type="protein sequence ID" value="KAJ1884780.1"/>
    <property type="molecule type" value="Genomic_DNA"/>
</dbReference>